<keyword evidence="1" id="KW-0812">Transmembrane</keyword>
<dbReference type="RefSeq" id="WP_093830470.1">
    <property type="nucleotide sequence ID" value="NZ_JAVRES010000018.1"/>
</dbReference>
<feature type="transmembrane region" description="Helical" evidence="1">
    <location>
        <begin position="258"/>
        <end position="277"/>
    </location>
</feature>
<feature type="transmembrane region" description="Helical" evidence="1">
    <location>
        <begin position="122"/>
        <end position="143"/>
    </location>
</feature>
<sequence length="508" mass="52803">MTATLLPQAPAAERTGPARTFSAVLALALLEGRRLLLSPPVLAALAAFTAWTVWRTPGVEDGHPALQDVDRATQGGPLLVALAVMLSVNHAVLRSKYRDTERHFSVLALGPGARTAAHALSLLPVALVTAVGVLAHFGYAALLPDAVGHGSPAELAVGPLTVLLFGAFGVLLARVVRSVAAAPIALVLLFLLFVAGALPVGDDERGTRWLLPIVSEPGPVIFPSDLLGRPAAWHALYLAGLTLVLGTLAVVRAGARGPLALGGLAVAVALAVTGGVLQTGTLPADVRAARERATLTPEKVQSCVRHTGTTYCAYPEWIPRTDRWAQVVDRIREASGVTASDPALVVRQRIDARFGPAADTDPEATGTPHQVTVGTSWGGNRVPEFAADVAGVLVAGDETKAGRICDGRAVTVMWLALSALPDPVGSLRDVRLDDSDTGSALVLSQTAPHSMTEAQTEVVRDLLDRPRAQVATRVKAHWTELTAPGITAAEAAGLLGAPKPQGDDKCED</sequence>
<keyword evidence="3" id="KW-1185">Reference proteome</keyword>
<comment type="caution">
    <text evidence="2">The sequence shown here is derived from an EMBL/GenBank/DDBJ whole genome shotgun (WGS) entry which is preliminary data.</text>
</comment>
<feature type="transmembrane region" description="Helical" evidence="1">
    <location>
        <begin position="231"/>
        <end position="251"/>
    </location>
</feature>
<dbReference type="Proteomes" id="UP001183535">
    <property type="component" value="Unassembled WGS sequence"/>
</dbReference>
<evidence type="ECO:0000313" key="3">
    <source>
        <dbReference type="Proteomes" id="UP001183535"/>
    </source>
</evidence>
<organism evidence="2 3">
    <name type="scientific">Streptomyces doudnae</name>
    <dbReference type="NCBI Taxonomy" id="3075536"/>
    <lineage>
        <taxon>Bacteria</taxon>
        <taxon>Bacillati</taxon>
        <taxon>Actinomycetota</taxon>
        <taxon>Actinomycetes</taxon>
        <taxon>Kitasatosporales</taxon>
        <taxon>Streptomycetaceae</taxon>
        <taxon>Streptomyces</taxon>
    </lineage>
</organism>
<dbReference type="AlphaFoldDB" id="A0ABD5EWH5"/>
<evidence type="ECO:0000256" key="1">
    <source>
        <dbReference type="SAM" id="Phobius"/>
    </source>
</evidence>
<feature type="transmembrane region" description="Helical" evidence="1">
    <location>
        <begin position="35"/>
        <end position="54"/>
    </location>
</feature>
<proteinExistence type="predicted"/>
<accession>A0ABD5EWH5</accession>
<feature type="transmembrane region" description="Helical" evidence="1">
    <location>
        <begin position="180"/>
        <end position="201"/>
    </location>
</feature>
<dbReference type="EMBL" id="JAVRES010000018">
    <property type="protein sequence ID" value="MDT0438588.1"/>
    <property type="molecule type" value="Genomic_DNA"/>
</dbReference>
<name>A0ABD5EWH5_9ACTN</name>
<reference evidence="3" key="1">
    <citation type="submission" date="2023-07" db="EMBL/GenBank/DDBJ databases">
        <title>30 novel species of actinomycetes from the DSMZ collection.</title>
        <authorList>
            <person name="Nouioui I."/>
        </authorList>
    </citation>
    <scope>NUCLEOTIDE SEQUENCE [LARGE SCALE GENOMIC DNA]</scope>
    <source>
        <strain evidence="3">DSM 41981</strain>
    </source>
</reference>
<keyword evidence="1" id="KW-0472">Membrane</keyword>
<evidence type="ECO:0000313" key="2">
    <source>
        <dbReference type="EMBL" id="MDT0438588.1"/>
    </source>
</evidence>
<gene>
    <name evidence="2" type="ORF">RM877_28290</name>
</gene>
<keyword evidence="1" id="KW-1133">Transmembrane helix</keyword>
<feature type="transmembrane region" description="Helical" evidence="1">
    <location>
        <begin position="155"/>
        <end position="173"/>
    </location>
</feature>
<feature type="transmembrane region" description="Helical" evidence="1">
    <location>
        <begin position="74"/>
        <end position="93"/>
    </location>
</feature>
<protein>
    <submittedName>
        <fullName evidence="2">ABC transporter permease</fullName>
    </submittedName>
</protein>